<dbReference type="Pfam" id="PF02556">
    <property type="entry name" value="SecB"/>
    <property type="match status" value="1"/>
</dbReference>
<keyword evidence="7" id="KW-1185">Reference proteome</keyword>
<dbReference type="PRINTS" id="PR01594">
    <property type="entry name" value="SECBCHAPRONE"/>
</dbReference>
<evidence type="ECO:0000256" key="1">
    <source>
        <dbReference type="ARBA" id="ARBA00009990"/>
    </source>
</evidence>
<proteinExistence type="inferred from homology"/>
<reference evidence="6 7" key="1">
    <citation type="submission" date="2022-12" db="EMBL/GenBank/DDBJ databases">
        <title>Dasania phycosphaerae sp. nov., isolated from particulate material of the south coast of Korea.</title>
        <authorList>
            <person name="Jiang Y."/>
        </authorList>
    </citation>
    <scope>NUCLEOTIDE SEQUENCE [LARGE SCALE GENOMIC DNA]</scope>
    <source>
        <strain evidence="6 7">GY-19</strain>
    </source>
</reference>
<comment type="similarity">
    <text evidence="1 5">Belongs to the SecB family.</text>
</comment>
<dbReference type="PANTHER" id="PTHR36918">
    <property type="match status" value="1"/>
</dbReference>
<comment type="subunit">
    <text evidence="5">Homotetramer, a dimer of dimers. One homotetramer interacts with 1 SecA dimer.</text>
</comment>
<name>A0A9J6RN88_9GAMM</name>
<keyword evidence="4 5" id="KW-0811">Translocation</keyword>
<evidence type="ECO:0000313" key="6">
    <source>
        <dbReference type="EMBL" id="MCZ0865469.1"/>
    </source>
</evidence>
<accession>A0A9J6RN88</accession>
<gene>
    <name evidence="5 6" type="primary">secB</name>
    <name evidence="6" type="ORF">O0V09_09670</name>
</gene>
<evidence type="ECO:0000256" key="3">
    <source>
        <dbReference type="ARBA" id="ARBA00022927"/>
    </source>
</evidence>
<dbReference type="Gene3D" id="3.10.420.10">
    <property type="entry name" value="SecB-like"/>
    <property type="match status" value="1"/>
</dbReference>
<dbReference type="AlphaFoldDB" id="A0A9J6RN88"/>
<dbReference type="GO" id="GO:0015031">
    <property type="term" value="P:protein transport"/>
    <property type="evidence" value="ECO:0007669"/>
    <property type="project" value="UniProtKB-UniRule"/>
</dbReference>
<dbReference type="PANTHER" id="PTHR36918:SF1">
    <property type="entry name" value="PROTEIN-EXPORT PROTEIN SECB"/>
    <property type="match status" value="1"/>
</dbReference>
<dbReference type="EMBL" id="JAPTGG010000007">
    <property type="protein sequence ID" value="MCZ0865469.1"/>
    <property type="molecule type" value="Genomic_DNA"/>
</dbReference>
<protein>
    <recommendedName>
        <fullName evidence="5">Protein-export protein SecB</fullName>
    </recommendedName>
</protein>
<dbReference type="InterPro" id="IPR003708">
    <property type="entry name" value="SecB"/>
</dbReference>
<keyword evidence="5" id="KW-0963">Cytoplasm</keyword>
<dbReference type="GO" id="GO:0006457">
    <property type="term" value="P:protein folding"/>
    <property type="evidence" value="ECO:0007669"/>
    <property type="project" value="UniProtKB-UniRule"/>
</dbReference>
<evidence type="ECO:0000256" key="2">
    <source>
        <dbReference type="ARBA" id="ARBA00022448"/>
    </source>
</evidence>
<dbReference type="GO" id="GO:0051082">
    <property type="term" value="F:unfolded protein binding"/>
    <property type="evidence" value="ECO:0007669"/>
    <property type="project" value="InterPro"/>
</dbReference>
<keyword evidence="5" id="KW-0143">Chaperone</keyword>
<dbReference type="GO" id="GO:0051262">
    <property type="term" value="P:protein tetramerization"/>
    <property type="evidence" value="ECO:0007669"/>
    <property type="project" value="InterPro"/>
</dbReference>
<dbReference type="GO" id="GO:0005737">
    <property type="term" value="C:cytoplasm"/>
    <property type="evidence" value="ECO:0007669"/>
    <property type="project" value="UniProtKB-SubCell"/>
</dbReference>
<dbReference type="NCBIfam" id="TIGR00809">
    <property type="entry name" value="secB"/>
    <property type="match status" value="1"/>
</dbReference>
<comment type="function">
    <text evidence="5">One of the proteins required for the normal export of preproteins out of the cell cytoplasm. It is a molecular chaperone that binds to a subset of precursor proteins, maintaining them in a translocation-competent state. It also specifically binds to its receptor SecA.</text>
</comment>
<evidence type="ECO:0000256" key="4">
    <source>
        <dbReference type="ARBA" id="ARBA00023010"/>
    </source>
</evidence>
<evidence type="ECO:0000313" key="7">
    <source>
        <dbReference type="Proteomes" id="UP001069090"/>
    </source>
</evidence>
<keyword evidence="2 5" id="KW-0813">Transport</keyword>
<organism evidence="6 7">
    <name type="scientific">Dasania phycosphaerae</name>
    <dbReference type="NCBI Taxonomy" id="2950436"/>
    <lineage>
        <taxon>Bacteria</taxon>
        <taxon>Pseudomonadati</taxon>
        <taxon>Pseudomonadota</taxon>
        <taxon>Gammaproteobacteria</taxon>
        <taxon>Cellvibrionales</taxon>
        <taxon>Spongiibacteraceae</taxon>
        <taxon>Dasania</taxon>
    </lineage>
</organism>
<dbReference type="RefSeq" id="WP_258331617.1">
    <property type="nucleotide sequence ID" value="NZ_JAPTGG010000007.1"/>
</dbReference>
<dbReference type="InterPro" id="IPR035958">
    <property type="entry name" value="SecB-like_sf"/>
</dbReference>
<sequence length="158" mass="17466">MAENEQQFAVQRLYVKDVSFEAPLGAEVFTKQWQPEIQVDLGSKNNKLSDDQYEVTLSVTITGKLDDSVAFLIEVHQAGIFLIKGLEDEQLRRAVSIMCPNLLFPYVREAVDNLAIKGGFPAIGLQPVNFEALYMQAMQKAAAEQQAQAEAPAAPEAH</sequence>
<dbReference type="SUPFAM" id="SSF54611">
    <property type="entry name" value="SecB-like"/>
    <property type="match status" value="1"/>
</dbReference>
<comment type="subcellular location">
    <subcellularLocation>
        <location evidence="5">Cytoplasm</location>
    </subcellularLocation>
</comment>
<evidence type="ECO:0000256" key="5">
    <source>
        <dbReference type="HAMAP-Rule" id="MF_00821"/>
    </source>
</evidence>
<dbReference type="NCBIfam" id="NF004393">
    <property type="entry name" value="PRK05751.1-4"/>
    <property type="match status" value="1"/>
</dbReference>
<dbReference type="Proteomes" id="UP001069090">
    <property type="component" value="Unassembled WGS sequence"/>
</dbReference>
<keyword evidence="3 5" id="KW-0653">Protein transport</keyword>
<dbReference type="HAMAP" id="MF_00821">
    <property type="entry name" value="SecB"/>
    <property type="match status" value="1"/>
</dbReference>
<comment type="caution">
    <text evidence="6">The sequence shown here is derived from an EMBL/GenBank/DDBJ whole genome shotgun (WGS) entry which is preliminary data.</text>
</comment>